<feature type="compositionally biased region" description="Low complexity" evidence="2">
    <location>
        <begin position="116"/>
        <end position="131"/>
    </location>
</feature>
<dbReference type="AlphaFoldDB" id="A0A7J6TT28"/>
<feature type="region of interest" description="Disordered" evidence="2">
    <location>
        <begin position="103"/>
        <end position="131"/>
    </location>
</feature>
<keyword evidence="4" id="KW-1185">Reference proteome</keyword>
<organism evidence="3 4">
    <name type="scientific">Perkinsus olseni</name>
    <name type="common">Perkinsus atlanticus</name>
    <dbReference type="NCBI Taxonomy" id="32597"/>
    <lineage>
        <taxon>Eukaryota</taxon>
        <taxon>Sar</taxon>
        <taxon>Alveolata</taxon>
        <taxon>Perkinsozoa</taxon>
        <taxon>Perkinsea</taxon>
        <taxon>Perkinsida</taxon>
        <taxon>Perkinsidae</taxon>
        <taxon>Perkinsus</taxon>
    </lineage>
</organism>
<evidence type="ECO:0000313" key="3">
    <source>
        <dbReference type="EMBL" id="KAF4747600.1"/>
    </source>
</evidence>
<proteinExistence type="predicted"/>
<dbReference type="EMBL" id="JABANO010009012">
    <property type="protein sequence ID" value="KAF4747600.1"/>
    <property type="molecule type" value="Genomic_DNA"/>
</dbReference>
<reference evidence="3 4" key="1">
    <citation type="submission" date="2020-04" db="EMBL/GenBank/DDBJ databases">
        <title>Perkinsus olseni comparative genomics.</title>
        <authorList>
            <person name="Bogema D.R."/>
        </authorList>
    </citation>
    <scope>NUCLEOTIDE SEQUENCE [LARGE SCALE GENOMIC DNA]</scope>
    <source>
        <strain evidence="3 4">ATCC PRA-207</strain>
    </source>
</reference>
<evidence type="ECO:0000313" key="4">
    <source>
        <dbReference type="Proteomes" id="UP000553632"/>
    </source>
</evidence>
<name>A0A7J6TT28_PEROL</name>
<sequence>MAALGADRGRLIAELESMRRQAELDRRSIREARSRIQTLDEDVRNAENLLKDSEGREAELRGRVARRGKLDDLLRKLCGMIADERWNEAKTVATEAQKLLKPSCGANVPMGTRAPATTGGRRAGSSGRATR</sequence>
<comment type="caution">
    <text evidence="3">The sequence shown here is derived from an EMBL/GenBank/DDBJ whole genome shotgun (WGS) entry which is preliminary data.</text>
</comment>
<protein>
    <submittedName>
        <fullName evidence="3">Uncharacterized protein</fullName>
    </submittedName>
</protein>
<dbReference type="Proteomes" id="UP000553632">
    <property type="component" value="Unassembled WGS sequence"/>
</dbReference>
<evidence type="ECO:0000256" key="2">
    <source>
        <dbReference type="SAM" id="MobiDB-lite"/>
    </source>
</evidence>
<evidence type="ECO:0000256" key="1">
    <source>
        <dbReference type="SAM" id="Coils"/>
    </source>
</evidence>
<accession>A0A7J6TT28</accession>
<gene>
    <name evidence="3" type="ORF">FOZ63_016459</name>
</gene>
<feature type="coiled-coil region" evidence="1">
    <location>
        <begin position="12"/>
        <end position="63"/>
    </location>
</feature>
<keyword evidence="1" id="KW-0175">Coiled coil</keyword>